<dbReference type="PANTHER" id="PTHR13696:SF99">
    <property type="entry name" value="COBYRINIC ACID AC-DIAMIDE SYNTHASE"/>
    <property type="match status" value="1"/>
</dbReference>
<evidence type="ECO:0000313" key="3">
    <source>
        <dbReference type="Proteomes" id="UP000548326"/>
    </source>
</evidence>
<dbReference type="AlphaFoldDB" id="A0A841JK11"/>
<dbReference type="RefSeq" id="WP_183589997.1">
    <property type="nucleotide sequence ID" value="NZ_JACHCA010000025.1"/>
</dbReference>
<accession>A0A841JK11</accession>
<feature type="domain" description="CobQ/CobB/MinD/ParA nucleotide binding" evidence="1">
    <location>
        <begin position="3"/>
        <end position="179"/>
    </location>
</feature>
<dbReference type="Pfam" id="PF01656">
    <property type="entry name" value="CbiA"/>
    <property type="match status" value="1"/>
</dbReference>
<dbReference type="PANTHER" id="PTHR13696">
    <property type="entry name" value="P-LOOP CONTAINING NUCLEOSIDE TRIPHOSPHATE HYDROLASE"/>
    <property type="match status" value="1"/>
</dbReference>
<dbReference type="EMBL" id="JACHCA010000025">
    <property type="protein sequence ID" value="MBB6131523.1"/>
    <property type="molecule type" value="Genomic_DNA"/>
</dbReference>
<protein>
    <submittedName>
        <fullName evidence="2">Chromosome partitioning protein</fullName>
    </submittedName>
</protein>
<evidence type="ECO:0000313" key="2">
    <source>
        <dbReference type="EMBL" id="MBB6131523.1"/>
    </source>
</evidence>
<evidence type="ECO:0000259" key="1">
    <source>
        <dbReference type="Pfam" id="PF01656"/>
    </source>
</evidence>
<gene>
    <name evidence="2" type="ORF">HDF22_005674</name>
</gene>
<comment type="caution">
    <text evidence="2">The sequence shown here is derived from an EMBL/GenBank/DDBJ whole genome shotgun (WGS) entry which is preliminary data.</text>
</comment>
<dbReference type="PIRSF" id="PIRSF009320">
    <property type="entry name" value="Nuc_binding_HP_1000"/>
    <property type="match status" value="1"/>
</dbReference>
<proteinExistence type="predicted"/>
<dbReference type="SUPFAM" id="SSF52540">
    <property type="entry name" value="P-loop containing nucleoside triphosphate hydrolases"/>
    <property type="match status" value="1"/>
</dbReference>
<dbReference type="Gene3D" id="3.40.50.300">
    <property type="entry name" value="P-loop containing nucleotide triphosphate hydrolases"/>
    <property type="match status" value="1"/>
</dbReference>
<reference evidence="2 3" key="1">
    <citation type="submission" date="2020-08" db="EMBL/GenBank/DDBJ databases">
        <title>Genomic Encyclopedia of Type Strains, Phase IV (KMG-V): Genome sequencing to study the core and pangenomes of soil and plant-associated prokaryotes.</title>
        <authorList>
            <person name="Whitman W."/>
        </authorList>
    </citation>
    <scope>NUCLEOTIDE SEQUENCE [LARGE SCALE GENOMIC DNA]</scope>
    <source>
        <strain evidence="2 3">MP601</strain>
    </source>
</reference>
<dbReference type="Proteomes" id="UP000548326">
    <property type="component" value="Unassembled WGS sequence"/>
</dbReference>
<name>A0A841JK11_9SPHI</name>
<organism evidence="2 3">
    <name type="scientific">Mucilaginibacter lappiensis</name>
    <dbReference type="NCBI Taxonomy" id="354630"/>
    <lineage>
        <taxon>Bacteria</taxon>
        <taxon>Pseudomonadati</taxon>
        <taxon>Bacteroidota</taxon>
        <taxon>Sphingobacteriia</taxon>
        <taxon>Sphingobacteriales</taxon>
        <taxon>Sphingobacteriaceae</taxon>
        <taxon>Mucilaginibacter</taxon>
    </lineage>
</organism>
<dbReference type="InterPro" id="IPR027417">
    <property type="entry name" value="P-loop_NTPase"/>
</dbReference>
<dbReference type="CDD" id="cd02042">
    <property type="entry name" value="ParAB_family"/>
    <property type="match status" value="1"/>
</dbReference>
<dbReference type="InterPro" id="IPR002586">
    <property type="entry name" value="CobQ/CobB/MinD/ParA_Nub-bd_dom"/>
</dbReference>
<sequence>MIILIANQKGGAGKSTLCMLLANYLTKEKERAVAILDMDLQRSVTNKFKDAQALNHEPPYQVTGLDIAKYHLVSSALQKEPASLFIIDLPGKIDDEGLQPVLESADLVIIPFAYERMSYEATLIFGEVFRLFNTKAPIVYIPNRVKTTPKKEAMEPVHAELGKKGQITDIIYDRNEFQRVETFFTPKLAAEIVNPIFNQLYEAHFIE</sequence>
<dbReference type="InterPro" id="IPR050678">
    <property type="entry name" value="DNA_Partitioning_ATPase"/>
</dbReference>